<reference evidence="2" key="2">
    <citation type="journal article" date="2015" name="Fish Shellfish Immunol.">
        <title>Early steps in the European eel (Anguilla anguilla)-Vibrio vulnificus interaction in the gills: Role of the RtxA13 toxin.</title>
        <authorList>
            <person name="Callol A."/>
            <person name="Pajuelo D."/>
            <person name="Ebbesson L."/>
            <person name="Teles M."/>
            <person name="MacKenzie S."/>
            <person name="Amaro C."/>
        </authorList>
    </citation>
    <scope>NUCLEOTIDE SEQUENCE</scope>
</reference>
<feature type="compositionally biased region" description="Basic and acidic residues" evidence="1">
    <location>
        <begin position="11"/>
        <end position="28"/>
    </location>
</feature>
<feature type="compositionally biased region" description="Acidic residues" evidence="1">
    <location>
        <begin position="1"/>
        <end position="10"/>
    </location>
</feature>
<accession>A0A0E9W0Z7</accession>
<proteinExistence type="predicted"/>
<organism evidence="2">
    <name type="scientific">Anguilla anguilla</name>
    <name type="common">European freshwater eel</name>
    <name type="synonym">Muraena anguilla</name>
    <dbReference type="NCBI Taxonomy" id="7936"/>
    <lineage>
        <taxon>Eukaryota</taxon>
        <taxon>Metazoa</taxon>
        <taxon>Chordata</taxon>
        <taxon>Craniata</taxon>
        <taxon>Vertebrata</taxon>
        <taxon>Euteleostomi</taxon>
        <taxon>Actinopterygii</taxon>
        <taxon>Neopterygii</taxon>
        <taxon>Teleostei</taxon>
        <taxon>Anguilliformes</taxon>
        <taxon>Anguillidae</taxon>
        <taxon>Anguilla</taxon>
    </lineage>
</organism>
<reference evidence="2" key="1">
    <citation type="submission" date="2014-11" db="EMBL/GenBank/DDBJ databases">
        <authorList>
            <person name="Amaro Gonzalez C."/>
        </authorList>
    </citation>
    <scope>NUCLEOTIDE SEQUENCE</scope>
</reference>
<sequence length="86" mass="10094">MTPNEEEEYEKPELPHARLERLPQDLEAFRVSGELEDPENSHQADNPQYGQRHGLLTVALVFRELQAERDEIGHNRHYVYGVHDVF</sequence>
<name>A0A0E9W0Z7_ANGAN</name>
<evidence type="ECO:0000313" key="2">
    <source>
        <dbReference type="EMBL" id="JAH83991.1"/>
    </source>
</evidence>
<dbReference type="AlphaFoldDB" id="A0A0E9W0Z7"/>
<feature type="region of interest" description="Disordered" evidence="1">
    <location>
        <begin position="1"/>
        <end position="50"/>
    </location>
</feature>
<evidence type="ECO:0000256" key="1">
    <source>
        <dbReference type="SAM" id="MobiDB-lite"/>
    </source>
</evidence>
<protein>
    <submittedName>
        <fullName evidence="2">Uncharacterized protein</fullName>
    </submittedName>
</protein>
<dbReference type="EMBL" id="GBXM01024586">
    <property type="protein sequence ID" value="JAH83991.1"/>
    <property type="molecule type" value="Transcribed_RNA"/>
</dbReference>